<dbReference type="InterPro" id="IPR013320">
    <property type="entry name" value="ConA-like_dom_sf"/>
</dbReference>
<comment type="caution">
    <text evidence="3">The sequence shown here is derived from an EMBL/GenBank/DDBJ whole genome shotgun (WGS) entry which is preliminary data.</text>
</comment>
<dbReference type="GO" id="GO:0030246">
    <property type="term" value="F:carbohydrate binding"/>
    <property type="evidence" value="ECO:0007669"/>
    <property type="project" value="UniProtKB-KW"/>
</dbReference>
<keyword evidence="1" id="KW-0732">Signal</keyword>
<organism evidence="3 4">
    <name type="scientific">Jimgerdemannia flammicorona</name>
    <dbReference type="NCBI Taxonomy" id="994334"/>
    <lineage>
        <taxon>Eukaryota</taxon>
        <taxon>Fungi</taxon>
        <taxon>Fungi incertae sedis</taxon>
        <taxon>Mucoromycota</taxon>
        <taxon>Mucoromycotina</taxon>
        <taxon>Endogonomycetes</taxon>
        <taxon>Endogonales</taxon>
        <taxon>Endogonaceae</taxon>
        <taxon>Jimgerdemannia</taxon>
    </lineage>
</organism>
<dbReference type="GO" id="GO:0004553">
    <property type="term" value="F:hydrolase activity, hydrolyzing O-glycosyl compounds"/>
    <property type="evidence" value="ECO:0007669"/>
    <property type="project" value="InterPro"/>
</dbReference>
<name>A0A433Q214_9FUNG</name>
<dbReference type="Pfam" id="PF00722">
    <property type="entry name" value="Glyco_hydro_16"/>
    <property type="match status" value="1"/>
</dbReference>
<feature type="signal peptide" evidence="1">
    <location>
        <begin position="1"/>
        <end position="25"/>
    </location>
</feature>
<reference evidence="3 4" key="1">
    <citation type="journal article" date="2018" name="New Phytol.">
        <title>Phylogenomics of Endogonaceae and evolution of mycorrhizas within Mucoromycota.</title>
        <authorList>
            <person name="Chang Y."/>
            <person name="Desiro A."/>
            <person name="Na H."/>
            <person name="Sandor L."/>
            <person name="Lipzen A."/>
            <person name="Clum A."/>
            <person name="Barry K."/>
            <person name="Grigoriev I.V."/>
            <person name="Martin F.M."/>
            <person name="Stajich J.E."/>
            <person name="Smith M.E."/>
            <person name="Bonito G."/>
            <person name="Spatafora J.W."/>
        </authorList>
    </citation>
    <scope>NUCLEOTIDE SEQUENCE [LARGE SCALE GENOMIC DNA]</scope>
    <source>
        <strain evidence="3 4">AD002</strain>
    </source>
</reference>
<dbReference type="PROSITE" id="PS51762">
    <property type="entry name" value="GH16_2"/>
    <property type="match status" value="1"/>
</dbReference>
<dbReference type="EMBL" id="RBNJ01018316">
    <property type="protein sequence ID" value="RUS23855.1"/>
    <property type="molecule type" value="Genomic_DNA"/>
</dbReference>
<sequence length="300" mass="32400">MPIPKLTIMAAILLAGLSWTQLAAASCECGYLVSRGSQASVLFTNSIVTDFTDPNLNDIGSDWWRTSNSISGDPGNVPPLLDLQYSVDNIYRDGEGLVIMTPAYSGKGPVGGGHPDLIDLPIHLLSELQTVLEDIPYGSFRATMKTSSVQSVCQSLFFYESDSQEIDIELLTGAPNETGGTGSLHFTNQPDITTAPEAGFDPAADYHDYRIDRIPGKSQMWVDGVLRATLTQEVPNIPGKILFNSWSNGNPTWSQGPPKENALLRISSTTLYFNRTNAAENTAFSARCAKATGTNKVCMV</sequence>
<dbReference type="PANTHER" id="PTHR38121:SF2">
    <property type="entry name" value="ACYLTRANSFERASE 3 DOMAIN-CONTAINING PROTEIN"/>
    <property type="match status" value="1"/>
</dbReference>
<dbReference type="Proteomes" id="UP000274822">
    <property type="component" value="Unassembled WGS sequence"/>
</dbReference>
<evidence type="ECO:0000256" key="1">
    <source>
        <dbReference type="SAM" id="SignalP"/>
    </source>
</evidence>
<proteinExistence type="predicted"/>
<dbReference type="PANTHER" id="PTHR38121">
    <property type="entry name" value="GH16 DOMAIN-CONTAINING PROTEIN"/>
    <property type="match status" value="1"/>
</dbReference>
<evidence type="ECO:0000313" key="4">
    <source>
        <dbReference type="Proteomes" id="UP000274822"/>
    </source>
</evidence>
<evidence type="ECO:0000313" key="3">
    <source>
        <dbReference type="EMBL" id="RUS23855.1"/>
    </source>
</evidence>
<dbReference type="AlphaFoldDB" id="A0A433Q214"/>
<keyword evidence="4" id="KW-1185">Reference proteome</keyword>
<dbReference type="InterPro" id="IPR000757">
    <property type="entry name" value="Beta-glucanase-like"/>
</dbReference>
<dbReference type="SUPFAM" id="SSF49899">
    <property type="entry name" value="Concanavalin A-like lectins/glucanases"/>
    <property type="match status" value="1"/>
</dbReference>
<feature type="chain" id="PRO_5019382772" evidence="1">
    <location>
        <begin position="26"/>
        <end position="300"/>
    </location>
</feature>
<evidence type="ECO:0000259" key="2">
    <source>
        <dbReference type="PROSITE" id="PS51762"/>
    </source>
</evidence>
<accession>A0A433Q214</accession>
<protein>
    <submittedName>
        <fullName evidence="3">Concanavalin A-like lectin/glucanase domain-containing protein</fullName>
    </submittedName>
</protein>
<dbReference type="PROSITE" id="PS51257">
    <property type="entry name" value="PROKAR_LIPOPROTEIN"/>
    <property type="match status" value="1"/>
</dbReference>
<dbReference type="GO" id="GO:0005975">
    <property type="term" value="P:carbohydrate metabolic process"/>
    <property type="evidence" value="ECO:0007669"/>
    <property type="project" value="InterPro"/>
</dbReference>
<feature type="domain" description="GH16" evidence="2">
    <location>
        <begin position="61"/>
        <end position="282"/>
    </location>
</feature>
<gene>
    <name evidence="3" type="ORF">BC938DRAFT_474515</name>
</gene>
<dbReference type="CDD" id="cd00413">
    <property type="entry name" value="Glyco_hydrolase_16"/>
    <property type="match status" value="1"/>
</dbReference>
<dbReference type="Gene3D" id="2.60.120.200">
    <property type="match status" value="1"/>
</dbReference>
<keyword evidence="3" id="KW-0430">Lectin</keyword>